<evidence type="ECO:0000313" key="1">
    <source>
        <dbReference type="EMBL" id="QOV87329.1"/>
    </source>
</evidence>
<name>A0A7M2WPJ5_9BACT</name>
<dbReference type="KEGG" id="hbs:IPV69_13615"/>
<dbReference type="Pfam" id="PF18944">
    <property type="entry name" value="DUF5691"/>
    <property type="match status" value="1"/>
</dbReference>
<organism evidence="1 2">
    <name type="scientific">Humisphaera borealis</name>
    <dbReference type="NCBI Taxonomy" id="2807512"/>
    <lineage>
        <taxon>Bacteria</taxon>
        <taxon>Pseudomonadati</taxon>
        <taxon>Planctomycetota</taxon>
        <taxon>Phycisphaerae</taxon>
        <taxon>Tepidisphaerales</taxon>
        <taxon>Tepidisphaeraceae</taxon>
        <taxon>Humisphaera</taxon>
    </lineage>
</organism>
<reference evidence="1 2" key="1">
    <citation type="submission" date="2020-10" db="EMBL/GenBank/DDBJ databases">
        <title>Wide distribution of Phycisphaera-like planctomycetes from WD2101 soil group in peatlands and genome analysis of the first cultivated representative.</title>
        <authorList>
            <person name="Dedysh S.N."/>
            <person name="Beletsky A.V."/>
            <person name="Ivanova A."/>
            <person name="Kulichevskaya I.S."/>
            <person name="Suzina N.E."/>
            <person name="Philippov D.A."/>
            <person name="Rakitin A.L."/>
            <person name="Mardanov A.V."/>
            <person name="Ravin N.V."/>
        </authorList>
    </citation>
    <scope>NUCLEOTIDE SEQUENCE [LARGE SCALE GENOMIC DNA]</scope>
    <source>
        <strain evidence="1 2">M1803</strain>
    </source>
</reference>
<dbReference type="InterPro" id="IPR043746">
    <property type="entry name" value="DUF5691"/>
</dbReference>
<gene>
    <name evidence="1" type="ORF">IPV69_13615</name>
</gene>
<dbReference type="EMBL" id="CP063458">
    <property type="protein sequence ID" value="QOV87329.1"/>
    <property type="molecule type" value="Genomic_DNA"/>
</dbReference>
<evidence type="ECO:0000313" key="2">
    <source>
        <dbReference type="Proteomes" id="UP000593765"/>
    </source>
</evidence>
<protein>
    <submittedName>
        <fullName evidence="1">Uncharacterized protein</fullName>
    </submittedName>
</protein>
<accession>A0A7M2WPJ5</accession>
<proteinExistence type="predicted"/>
<sequence>MIVDELVKTALIGTARGTAMPEATGPLAEAITSVNTTAATPEAKLLSAVAIAARYESCGRSPAAVEALPPSAPPDALPACSRRVGELLDRILAMTNTPAKQQLLDEWLTAAATAKQRVPHALLPSLLDYAASYRPLRDKIVAAGDARAGWLMAMNPRWQVAVGESEDFAAIWGTGSKEQRISALRRLRAVDPARAIDLIKGTWKEDGADERAAFVETLAVGLTAADELFLESTLDDKSKQVRAATTELLSRLPTSAFVQRMAERGAAILTFAKGSKTGNIDVNLPAAFDPAWQRDGVNEKAVQGTGMKQWWAQQILSAVPPTHWSSLWKEEPSACVIGLSKDFAGVVTAAWTDAAKRNPDAAWIRALVLHPVAKRSPQFDLLNALAPTDRQMIVAEYFSTAQPSIELTSQLLQQSQFSFDVANAKAIAGQIDRHAASVNNNYDYRLAWILESIALRFPPALYPELSSRWTAANQPAWETNRKALDACLQTLQLRHDIQAEFAS</sequence>
<dbReference type="Proteomes" id="UP000593765">
    <property type="component" value="Chromosome"/>
</dbReference>
<keyword evidence="2" id="KW-1185">Reference proteome</keyword>
<dbReference type="RefSeq" id="WP_206290228.1">
    <property type="nucleotide sequence ID" value="NZ_CP063458.1"/>
</dbReference>
<dbReference type="AlphaFoldDB" id="A0A7M2WPJ5"/>